<evidence type="ECO:0000256" key="2">
    <source>
        <dbReference type="PROSITE-ProRule" id="PRU00335"/>
    </source>
</evidence>
<protein>
    <submittedName>
        <fullName evidence="4">TetR family transcriptional regulator</fullName>
    </submittedName>
</protein>
<evidence type="ECO:0000259" key="3">
    <source>
        <dbReference type="PROSITE" id="PS50977"/>
    </source>
</evidence>
<sequence length="186" mass="21797">MAEQKNVRPLLIESFKALLPQYPFEKITVQMIAEDAGVKRATFYNHFLDKYELFSVILEEELFQAIHTMMEADMEREALKMIFSYFEKNRDFYKQAFQVRGQNSFEAVLEEKMQLFYRKVYEKHGLNLDANLSALTQTVVERYHASGLVYILEKWITEESATPAGEVFEAYVYLISNSILDLTADE</sequence>
<dbReference type="EMBL" id="OBQF01000001">
    <property type="protein sequence ID" value="SOC39099.1"/>
    <property type="molecule type" value="Genomic_DNA"/>
</dbReference>
<dbReference type="InterPro" id="IPR039532">
    <property type="entry name" value="TetR_C_Firmicutes"/>
</dbReference>
<dbReference type="GO" id="GO:0003677">
    <property type="term" value="F:DNA binding"/>
    <property type="evidence" value="ECO:0007669"/>
    <property type="project" value="UniProtKB-UniRule"/>
</dbReference>
<dbReference type="Pfam" id="PF14278">
    <property type="entry name" value="TetR_C_8"/>
    <property type="match status" value="1"/>
</dbReference>
<proteinExistence type="predicted"/>
<dbReference type="Pfam" id="PF00440">
    <property type="entry name" value="TetR_N"/>
    <property type="match status" value="1"/>
</dbReference>
<dbReference type="InterPro" id="IPR001647">
    <property type="entry name" value="HTH_TetR"/>
</dbReference>
<dbReference type="Proteomes" id="UP000219412">
    <property type="component" value="Unassembled WGS sequence"/>
</dbReference>
<dbReference type="InterPro" id="IPR050624">
    <property type="entry name" value="HTH-type_Tx_Regulator"/>
</dbReference>
<evidence type="ECO:0000256" key="1">
    <source>
        <dbReference type="ARBA" id="ARBA00023125"/>
    </source>
</evidence>
<dbReference type="Gene3D" id="1.10.357.10">
    <property type="entry name" value="Tetracycline Repressor, domain 2"/>
    <property type="match status" value="1"/>
</dbReference>
<dbReference type="AlphaFoldDB" id="A0A285UBB5"/>
<dbReference type="SUPFAM" id="SSF46689">
    <property type="entry name" value="Homeodomain-like"/>
    <property type="match status" value="1"/>
</dbReference>
<organism evidence="4 5">
    <name type="scientific">Salinicoccus kekensis</name>
    <dbReference type="NCBI Taxonomy" id="714307"/>
    <lineage>
        <taxon>Bacteria</taxon>
        <taxon>Bacillati</taxon>
        <taxon>Bacillota</taxon>
        <taxon>Bacilli</taxon>
        <taxon>Bacillales</taxon>
        <taxon>Staphylococcaceae</taxon>
        <taxon>Salinicoccus</taxon>
    </lineage>
</organism>
<dbReference type="RefSeq" id="WP_179647086.1">
    <property type="nucleotide sequence ID" value="NZ_OBQF01000001.1"/>
</dbReference>
<feature type="domain" description="HTH tetR-type" evidence="3">
    <location>
        <begin position="5"/>
        <end position="65"/>
    </location>
</feature>
<dbReference type="PROSITE" id="PS50977">
    <property type="entry name" value="HTH_TETR_2"/>
    <property type="match status" value="1"/>
</dbReference>
<dbReference type="InterPro" id="IPR009057">
    <property type="entry name" value="Homeodomain-like_sf"/>
</dbReference>
<dbReference type="PANTHER" id="PTHR43479">
    <property type="entry name" value="ACREF/ENVCD OPERON REPRESSOR-RELATED"/>
    <property type="match status" value="1"/>
</dbReference>
<dbReference type="PANTHER" id="PTHR43479:SF7">
    <property type="entry name" value="TETR-FAMILY TRANSCRIPTIONAL REGULATOR"/>
    <property type="match status" value="1"/>
</dbReference>
<evidence type="ECO:0000313" key="5">
    <source>
        <dbReference type="Proteomes" id="UP000219412"/>
    </source>
</evidence>
<reference evidence="5" key="1">
    <citation type="submission" date="2017-08" db="EMBL/GenBank/DDBJ databases">
        <authorList>
            <person name="Varghese N."/>
            <person name="Submissions S."/>
        </authorList>
    </citation>
    <scope>NUCLEOTIDE SEQUENCE [LARGE SCALE GENOMIC DNA]</scope>
    <source>
        <strain evidence="5">DSM 23173</strain>
    </source>
</reference>
<keyword evidence="1 2" id="KW-0238">DNA-binding</keyword>
<evidence type="ECO:0000313" key="4">
    <source>
        <dbReference type="EMBL" id="SOC39099.1"/>
    </source>
</evidence>
<gene>
    <name evidence="4" type="ORF">SAMN05878391_0715</name>
</gene>
<accession>A0A285UBB5</accession>
<feature type="DNA-binding region" description="H-T-H motif" evidence="2">
    <location>
        <begin position="28"/>
        <end position="47"/>
    </location>
</feature>
<name>A0A285UBB5_9STAP</name>
<keyword evidence="5" id="KW-1185">Reference proteome</keyword>